<dbReference type="InterPro" id="IPR000719">
    <property type="entry name" value="Prot_kinase_dom"/>
</dbReference>
<keyword evidence="3" id="KW-0808">Transferase</keyword>
<organism evidence="11">
    <name type="scientific">Glycine max</name>
    <name type="common">Soybean</name>
    <name type="synonym">Glycine hispida</name>
    <dbReference type="NCBI Taxonomy" id="3847"/>
    <lineage>
        <taxon>Eukaryota</taxon>
        <taxon>Viridiplantae</taxon>
        <taxon>Streptophyta</taxon>
        <taxon>Embryophyta</taxon>
        <taxon>Tracheophyta</taxon>
        <taxon>Spermatophyta</taxon>
        <taxon>Magnoliopsida</taxon>
        <taxon>eudicotyledons</taxon>
        <taxon>Gunneridae</taxon>
        <taxon>Pentapetalae</taxon>
        <taxon>rosids</taxon>
        <taxon>fabids</taxon>
        <taxon>Fabales</taxon>
        <taxon>Fabaceae</taxon>
        <taxon>Papilionoideae</taxon>
        <taxon>50 kb inversion clade</taxon>
        <taxon>NPAAA clade</taxon>
        <taxon>indigoferoid/millettioid clade</taxon>
        <taxon>Phaseoleae</taxon>
        <taxon>Glycine</taxon>
        <taxon>Glycine subgen. Soja</taxon>
    </lineage>
</organism>
<reference evidence="11" key="3">
    <citation type="submission" date="2018-07" db="EMBL/GenBank/DDBJ databases">
        <title>WGS assembly of Glycine max.</title>
        <authorList>
            <person name="Schmutz J."/>
            <person name="Cannon S."/>
            <person name="Schlueter J."/>
            <person name="Ma J."/>
            <person name="Mitros T."/>
            <person name="Nelson W."/>
            <person name="Hyten D."/>
            <person name="Song Q."/>
            <person name="Thelen J."/>
            <person name="Cheng J."/>
            <person name="Xu D."/>
            <person name="Hellsten U."/>
            <person name="May G."/>
            <person name="Yu Y."/>
            <person name="Sakurai T."/>
            <person name="Umezawa T."/>
            <person name="Bhattacharyya M."/>
            <person name="Sandhu D."/>
            <person name="Valliyodan B."/>
            <person name="Lindquist E."/>
            <person name="Peto M."/>
            <person name="Grant D."/>
            <person name="Shu S."/>
            <person name="Goodstein D."/>
            <person name="Barry K."/>
            <person name="Futrell-Griggs M."/>
            <person name="Abernathy B."/>
            <person name="Du J."/>
            <person name="Tian Z."/>
            <person name="Zhu L."/>
            <person name="Gill N."/>
            <person name="Joshi T."/>
            <person name="Libault M."/>
            <person name="Sethuraman A."/>
            <person name="Zhang X."/>
            <person name="Shinozaki K."/>
            <person name="Nguyen H."/>
            <person name="Wing R."/>
            <person name="Cregan P."/>
            <person name="Specht J."/>
            <person name="Grimwood J."/>
            <person name="Rokhsar D."/>
            <person name="Stacey G."/>
            <person name="Shoemaker R."/>
            <person name="Jackson S."/>
        </authorList>
    </citation>
    <scope>NUCLEOTIDE SEQUENCE</scope>
    <source>
        <tissue evidence="11">Callus</tissue>
    </source>
</reference>
<dbReference type="Gramene" id="KRH42588">
    <property type="protein sequence ID" value="KRH42588"/>
    <property type="gene ID" value="GLYMA_08G099400"/>
</dbReference>
<evidence type="ECO:0000256" key="7">
    <source>
        <dbReference type="ARBA" id="ARBA00058225"/>
    </source>
</evidence>
<dbReference type="SMART" id="SM00220">
    <property type="entry name" value="S_TKc"/>
    <property type="match status" value="1"/>
</dbReference>
<dbReference type="FunFam" id="1.10.510.10:FF:000571">
    <property type="entry name" value="Maternal embryonic leucine zipper kinase"/>
    <property type="match status" value="1"/>
</dbReference>
<dbReference type="Proteomes" id="UP000008827">
    <property type="component" value="Chromosome 8"/>
</dbReference>
<protein>
    <recommendedName>
        <fullName evidence="10">Protein kinase domain-containing protein</fullName>
    </recommendedName>
</protein>
<sequence length="450" mass="50695">MENEKIPSVYEHGSCSRSAEPEPRPNDSRILGRKYHLYWALGFGSSAIVKLASDVTTGHGVAIKIFDKEFIDGKKKSVKKRMKIALEREISAMTMLRSHPNVVRIIEVMATTTRVYIVMELVVGGATLLDKIGRTSGMSETQARQYFHQLICAVDYCHSRGVIHRDLNPSNLLLAADGVLKVSDFGMTALPQQARQDGLLHSACGALDYKAPEVIRNRGYEGEKADIWSCGAILFHLVAGDVPFTNILQADFICPSFFSASLVALIRRILDPNPTTRITMNEIFENEWFMENYEPPRFYRQNFTFALDMINDSNLDVNVPNLVHRIHKSVLLRGMEQGLQHHQETSFISQNPVDEIIDGIERVAGIMGFDVKRINSFRMSIEGGANARRKGHLAIFIKISEIAQPFHMVELRKAEGDVLEFHNFCKHIYAALSDFIWKGRAEPIDTETDG</sequence>
<feature type="region of interest" description="Disordered" evidence="9">
    <location>
        <begin position="1"/>
        <end position="27"/>
    </location>
</feature>
<dbReference type="CDD" id="cd12195">
    <property type="entry name" value="CIPK_C"/>
    <property type="match status" value="1"/>
</dbReference>
<name>A0A0R0IJS9_SOYBN</name>
<evidence type="ECO:0000256" key="6">
    <source>
        <dbReference type="ARBA" id="ARBA00022840"/>
    </source>
</evidence>
<dbReference type="GO" id="GO:0004674">
    <property type="term" value="F:protein serine/threonine kinase activity"/>
    <property type="evidence" value="ECO:0000318"/>
    <property type="project" value="GO_Central"/>
</dbReference>
<dbReference type="SUPFAM" id="SSF56112">
    <property type="entry name" value="Protein kinase-like (PK-like)"/>
    <property type="match status" value="1"/>
</dbReference>
<dbReference type="EMBL" id="CM000841">
    <property type="protein sequence ID" value="KRH42588.1"/>
    <property type="molecule type" value="Genomic_DNA"/>
</dbReference>
<evidence type="ECO:0000256" key="4">
    <source>
        <dbReference type="ARBA" id="ARBA00022741"/>
    </source>
</evidence>
<dbReference type="PaxDb" id="3847-GLYMA08G10470.1"/>
<dbReference type="PANTHER" id="PTHR43895">
    <property type="entry name" value="CALCIUM/CALMODULIN-DEPENDENT PROTEIN KINASE KINASE-RELATED"/>
    <property type="match status" value="1"/>
</dbReference>
<comment type="function">
    <text evidence="7">CIPK serine-threonine protein kinases interact with CBL proteins. Binding of a CBL protein to the regulatory NAF domain of CIPK protein lead to the activation of the kinase in a calcium-dependent manner.</text>
</comment>
<dbReference type="InterPro" id="IPR011009">
    <property type="entry name" value="Kinase-like_dom_sf"/>
</dbReference>
<comment type="similarity">
    <text evidence="1">Belongs to the protein kinase superfamily. CAMK Ser/Thr protein kinase family. SNF1 subfamily.</text>
</comment>
<feature type="binding site" evidence="8">
    <location>
        <position position="64"/>
    </location>
    <ligand>
        <name>ATP</name>
        <dbReference type="ChEBI" id="CHEBI:30616"/>
    </ligand>
</feature>
<accession>A0A0R0IJS9</accession>
<dbReference type="PANTHER" id="PTHR43895:SF123">
    <property type="entry name" value="NON-SPECIFIC SERINE_THREONINE PROTEIN KINASE"/>
    <property type="match status" value="1"/>
</dbReference>
<dbReference type="InParanoid" id="A0A0R0IJS9"/>
<dbReference type="PROSITE" id="PS50011">
    <property type="entry name" value="PROTEIN_KINASE_DOM"/>
    <property type="match status" value="1"/>
</dbReference>
<dbReference type="Pfam" id="PF00069">
    <property type="entry name" value="Pkinase"/>
    <property type="match status" value="1"/>
</dbReference>
<evidence type="ECO:0000313" key="13">
    <source>
        <dbReference type="Proteomes" id="UP000008827"/>
    </source>
</evidence>
<evidence type="ECO:0000256" key="5">
    <source>
        <dbReference type="ARBA" id="ARBA00022777"/>
    </source>
</evidence>
<dbReference type="Gene3D" id="1.10.510.10">
    <property type="entry name" value="Transferase(Phosphotransferase) domain 1"/>
    <property type="match status" value="1"/>
</dbReference>
<evidence type="ECO:0000256" key="1">
    <source>
        <dbReference type="ARBA" id="ARBA00006234"/>
    </source>
</evidence>
<dbReference type="GO" id="GO:0005524">
    <property type="term" value="F:ATP binding"/>
    <property type="evidence" value="ECO:0007669"/>
    <property type="project" value="UniProtKB-UniRule"/>
</dbReference>
<evidence type="ECO:0000256" key="2">
    <source>
        <dbReference type="ARBA" id="ARBA00022527"/>
    </source>
</evidence>
<dbReference type="Gene3D" id="3.30.200.20">
    <property type="entry name" value="Phosphorylase Kinase, domain 1"/>
    <property type="match status" value="1"/>
</dbReference>
<dbReference type="EnsemblPlants" id="KRH42588">
    <property type="protein sequence ID" value="KRH42588"/>
    <property type="gene ID" value="GLYMA_08G099400"/>
</dbReference>
<evidence type="ECO:0000256" key="8">
    <source>
        <dbReference type="PROSITE-ProRule" id="PRU10141"/>
    </source>
</evidence>
<keyword evidence="4 8" id="KW-0547">Nucleotide-binding</keyword>
<keyword evidence="5" id="KW-0418">Kinase</keyword>
<proteinExistence type="inferred from homology"/>
<dbReference type="PROSITE" id="PS00107">
    <property type="entry name" value="PROTEIN_KINASE_ATP"/>
    <property type="match status" value="1"/>
</dbReference>
<reference evidence="11 12" key="1">
    <citation type="journal article" date="2010" name="Nature">
        <title>Genome sequence of the palaeopolyploid soybean.</title>
        <authorList>
            <person name="Schmutz J."/>
            <person name="Cannon S.B."/>
            <person name="Schlueter J."/>
            <person name="Ma J."/>
            <person name="Mitros T."/>
            <person name="Nelson W."/>
            <person name="Hyten D.L."/>
            <person name="Song Q."/>
            <person name="Thelen J.J."/>
            <person name="Cheng J."/>
            <person name="Xu D."/>
            <person name="Hellsten U."/>
            <person name="May G.D."/>
            <person name="Yu Y."/>
            <person name="Sakurai T."/>
            <person name="Umezawa T."/>
            <person name="Bhattacharyya M.K."/>
            <person name="Sandhu D."/>
            <person name="Valliyodan B."/>
            <person name="Lindquist E."/>
            <person name="Peto M."/>
            <person name="Grant D."/>
            <person name="Shu S."/>
            <person name="Goodstein D."/>
            <person name="Barry K."/>
            <person name="Futrell-Griggs M."/>
            <person name="Abernathy B."/>
            <person name="Du J."/>
            <person name="Tian Z."/>
            <person name="Zhu L."/>
            <person name="Gill N."/>
            <person name="Joshi T."/>
            <person name="Libault M."/>
            <person name="Sethuraman A."/>
            <person name="Zhang X.-C."/>
            <person name="Shinozaki K."/>
            <person name="Nguyen H.T."/>
            <person name="Wing R.A."/>
            <person name="Cregan P."/>
            <person name="Specht J."/>
            <person name="Grimwood J."/>
            <person name="Rokhsar D."/>
            <person name="Stacey G."/>
            <person name="Shoemaker R.C."/>
            <person name="Jackson S.A."/>
        </authorList>
    </citation>
    <scope>NUCLEOTIDE SEQUENCE</scope>
    <source>
        <strain evidence="12">cv. Williams 82</strain>
        <tissue evidence="11">Callus</tissue>
    </source>
</reference>
<evidence type="ECO:0000256" key="3">
    <source>
        <dbReference type="ARBA" id="ARBA00022679"/>
    </source>
</evidence>
<keyword evidence="6 8" id="KW-0067">ATP-binding</keyword>
<dbReference type="SMR" id="A0A0R0IJS9"/>
<evidence type="ECO:0000259" key="10">
    <source>
        <dbReference type="PROSITE" id="PS50011"/>
    </source>
</evidence>
<dbReference type="STRING" id="3847.A0A0R0IJS9"/>
<evidence type="ECO:0000313" key="12">
    <source>
        <dbReference type="EnsemblPlants" id="KRH42588"/>
    </source>
</evidence>
<keyword evidence="13" id="KW-1185">Reference proteome</keyword>
<gene>
    <name evidence="11" type="ORF">GLYMA_08G099400</name>
</gene>
<keyword evidence="2" id="KW-0723">Serine/threonine-protein kinase</keyword>
<evidence type="ECO:0000256" key="9">
    <source>
        <dbReference type="SAM" id="MobiDB-lite"/>
    </source>
</evidence>
<dbReference type="Gene3D" id="3.30.310.80">
    <property type="entry name" value="Kinase associated domain 1, KA1"/>
    <property type="match status" value="1"/>
</dbReference>
<evidence type="ECO:0000313" key="11">
    <source>
        <dbReference type="EMBL" id="KRH42588.1"/>
    </source>
</evidence>
<dbReference type="InterPro" id="IPR017441">
    <property type="entry name" value="Protein_kinase_ATP_BS"/>
</dbReference>
<reference evidence="12" key="2">
    <citation type="submission" date="2018-02" db="UniProtKB">
        <authorList>
            <consortium name="EnsemblPlants"/>
        </authorList>
    </citation>
    <scope>IDENTIFICATION</scope>
    <source>
        <strain evidence="12">Williams 82</strain>
    </source>
</reference>
<dbReference type="AlphaFoldDB" id="A0A0R0IJS9"/>
<feature type="domain" description="Protein kinase" evidence="10">
    <location>
        <begin position="35"/>
        <end position="289"/>
    </location>
</feature>